<keyword evidence="3" id="KW-1185">Reference proteome</keyword>
<feature type="compositionally biased region" description="Acidic residues" evidence="1">
    <location>
        <begin position="182"/>
        <end position="196"/>
    </location>
</feature>
<gene>
    <name evidence="2" type="ORF">P43SY_008067</name>
</gene>
<dbReference type="PANTHER" id="PTHR48125:SF12">
    <property type="entry name" value="AT HOOK TRANSCRIPTION FACTOR FAMILY-RELATED"/>
    <property type="match status" value="1"/>
</dbReference>
<comment type="caution">
    <text evidence="2">The sequence shown here is derived from an EMBL/GenBank/DDBJ whole genome shotgun (WGS) entry which is preliminary data.</text>
</comment>
<evidence type="ECO:0000313" key="2">
    <source>
        <dbReference type="EMBL" id="KAJ0402203.1"/>
    </source>
</evidence>
<dbReference type="EMBL" id="JAKCXM010000108">
    <property type="protein sequence ID" value="KAJ0402203.1"/>
    <property type="molecule type" value="Genomic_DNA"/>
</dbReference>
<feature type="compositionally biased region" description="Pro residues" evidence="1">
    <location>
        <begin position="630"/>
        <end position="642"/>
    </location>
</feature>
<dbReference type="PANTHER" id="PTHR48125">
    <property type="entry name" value="LP07818P1"/>
    <property type="match status" value="1"/>
</dbReference>
<dbReference type="Proteomes" id="UP001209570">
    <property type="component" value="Unassembled WGS sequence"/>
</dbReference>
<feature type="compositionally biased region" description="Low complexity" evidence="1">
    <location>
        <begin position="200"/>
        <end position="220"/>
    </location>
</feature>
<evidence type="ECO:0000256" key="1">
    <source>
        <dbReference type="SAM" id="MobiDB-lite"/>
    </source>
</evidence>
<evidence type="ECO:0008006" key="4">
    <source>
        <dbReference type="Google" id="ProtNLM"/>
    </source>
</evidence>
<proteinExistence type="predicted"/>
<name>A0AAD5LLL0_PYTIN</name>
<protein>
    <recommendedName>
        <fullName evidence="4">PH domain-containing protein</fullName>
    </recommendedName>
</protein>
<dbReference type="AlphaFoldDB" id="A0AAD5LLL0"/>
<sequence>MNMMRVKSFTRSVPPPVVTEGPAKSPDESPNDANGNRSSDPKSDSPRQPTISAYSEAAVTETMILDSLAESAHQHQHQRTQTETSLEPSPPKASPRPRKRFVSSSPTASKSASARRSSAPTRFFQKVMRGQFSSDADKATASGATQKAAPAKWSKRGDASEDHEHERERLDGAAAPGSAQAEEQDGDDDDDDDNDDVLQASAPRLDGPAAAAGPGSTSSGHDTVYATLGDVFLNSSLQMLQVQSEAKQRVRQLWATTQRLRVENQLSDAALEALHQELLSVMKGLMIEKLEGARHVKSGYLTLVQAPPSLLLASGPLARRGAAAGARSLLFGPGKASLEQRVWASLSDEQCRLEIVPARDDASDHVAGPSSLPPLSGSPAATFPGLGRFKLPTTISWLLSDPVHPPSAAASASEDAAIARTTLRLQGCQVRRMPIIAGTGLEATRPRFQVLVPTRDGGSNIANGGGAGGGPHDASAGPPAVIVPEPPTLHSSFAIYVFEVNESQDADANERDANDWVAAIDRVCLFQLYMLELALREAPYMLQFRGLLEQHFPVAIPLNWLRNRLERAPPPLTSNGAPPTGQQRAVFQQQQLQRRSSRNLSMVQIIKDLERDRILIDQQLLIASAAASPSPSPSPSPRPLSPSPAENASSGGGGRTKRENDNIAEIVKYLVAKAMAFARRSADAARARSSTAAAGSPGSPSNRLTKLTEAKALAFIERVLRGSSRTQSGGDIYDAISFFCQQRHLSICPVSQDANPVVMNVVEDEENAAFHVHIEVTMQFKIVELGGLAPPPPPRARHLPRVDQAALDVVASSPREWAIMEGTLTRQFTLGKTSEPGTVTIRYIPSPDDCLNAEAAGQASVSHSD</sequence>
<reference evidence="2" key="1">
    <citation type="submission" date="2021-12" db="EMBL/GenBank/DDBJ databases">
        <title>Prjna785345.</title>
        <authorList>
            <person name="Rujirawat T."/>
            <person name="Krajaejun T."/>
        </authorList>
    </citation>
    <scope>NUCLEOTIDE SEQUENCE</scope>
    <source>
        <strain evidence="2">Pi057C3</strain>
    </source>
</reference>
<feature type="compositionally biased region" description="Basic and acidic residues" evidence="1">
    <location>
        <begin position="155"/>
        <end position="171"/>
    </location>
</feature>
<evidence type="ECO:0000313" key="3">
    <source>
        <dbReference type="Proteomes" id="UP001209570"/>
    </source>
</evidence>
<feature type="region of interest" description="Disordered" evidence="1">
    <location>
        <begin position="1"/>
        <end position="221"/>
    </location>
</feature>
<accession>A0AAD5LLL0</accession>
<organism evidence="2 3">
    <name type="scientific">Pythium insidiosum</name>
    <name type="common">Pythiosis disease agent</name>
    <dbReference type="NCBI Taxonomy" id="114742"/>
    <lineage>
        <taxon>Eukaryota</taxon>
        <taxon>Sar</taxon>
        <taxon>Stramenopiles</taxon>
        <taxon>Oomycota</taxon>
        <taxon>Peronosporomycetes</taxon>
        <taxon>Pythiales</taxon>
        <taxon>Pythiaceae</taxon>
        <taxon>Pythium</taxon>
    </lineage>
</organism>
<feature type="region of interest" description="Disordered" evidence="1">
    <location>
        <begin position="626"/>
        <end position="659"/>
    </location>
</feature>
<feature type="compositionally biased region" description="Low complexity" evidence="1">
    <location>
        <begin position="103"/>
        <end position="122"/>
    </location>
</feature>